<dbReference type="AlphaFoldDB" id="A0A381Q7S2"/>
<proteinExistence type="predicted"/>
<protein>
    <submittedName>
        <fullName evidence="1">Uncharacterized protein</fullName>
    </submittedName>
</protein>
<dbReference type="EMBL" id="UINC01001243">
    <property type="protein sequence ID" value="SUZ75375.1"/>
    <property type="molecule type" value="Genomic_DNA"/>
</dbReference>
<gene>
    <name evidence="1" type="ORF">METZ01_LOCUS28229</name>
</gene>
<sequence length="41" mass="5123">MNVTIMKLFLQLRSQKNFLRNWKVLLQKIYFYVTKRDQGIF</sequence>
<organism evidence="1">
    <name type="scientific">marine metagenome</name>
    <dbReference type="NCBI Taxonomy" id="408172"/>
    <lineage>
        <taxon>unclassified sequences</taxon>
        <taxon>metagenomes</taxon>
        <taxon>ecological metagenomes</taxon>
    </lineage>
</organism>
<reference evidence="1" key="1">
    <citation type="submission" date="2018-05" db="EMBL/GenBank/DDBJ databases">
        <authorList>
            <person name="Lanie J.A."/>
            <person name="Ng W.-L."/>
            <person name="Kazmierczak K.M."/>
            <person name="Andrzejewski T.M."/>
            <person name="Davidsen T.M."/>
            <person name="Wayne K.J."/>
            <person name="Tettelin H."/>
            <person name="Glass J.I."/>
            <person name="Rusch D."/>
            <person name="Podicherti R."/>
            <person name="Tsui H.-C.T."/>
            <person name="Winkler M.E."/>
        </authorList>
    </citation>
    <scope>NUCLEOTIDE SEQUENCE</scope>
</reference>
<name>A0A381Q7S2_9ZZZZ</name>
<evidence type="ECO:0000313" key="1">
    <source>
        <dbReference type="EMBL" id="SUZ75375.1"/>
    </source>
</evidence>
<accession>A0A381Q7S2</accession>